<gene>
    <name evidence="11" type="ORF">AAF712_002593</name>
</gene>
<dbReference type="Pfam" id="PF02230">
    <property type="entry name" value="Abhydrolase_2"/>
    <property type="match status" value="1"/>
</dbReference>
<keyword evidence="4" id="KW-0719">Serine esterase</keyword>
<keyword evidence="6" id="KW-0443">Lipid metabolism</keyword>
<evidence type="ECO:0000256" key="7">
    <source>
        <dbReference type="ARBA" id="ARBA00029392"/>
    </source>
</evidence>
<comment type="catalytic activity">
    <reaction evidence="9">
        <text>S-hexadecanoyl-L-cysteinyl-[protein] + H2O = L-cysteinyl-[protein] + hexadecanoate + H(+)</text>
        <dbReference type="Rhea" id="RHEA:19233"/>
        <dbReference type="Rhea" id="RHEA-COMP:10131"/>
        <dbReference type="Rhea" id="RHEA-COMP:11032"/>
        <dbReference type="ChEBI" id="CHEBI:7896"/>
        <dbReference type="ChEBI" id="CHEBI:15377"/>
        <dbReference type="ChEBI" id="CHEBI:15378"/>
        <dbReference type="ChEBI" id="CHEBI:29950"/>
        <dbReference type="ChEBI" id="CHEBI:74151"/>
        <dbReference type="EC" id="3.1.2.22"/>
    </reaction>
</comment>
<evidence type="ECO:0000313" key="12">
    <source>
        <dbReference type="Proteomes" id="UP001437256"/>
    </source>
</evidence>
<evidence type="ECO:0000256" key="6">
    <source>
        <dbReference type="ARBA" id="ARBA00022832"/>
    </source>
</evidence>
<comment type="similarity">
    <text evidence="1">Belongs to the AB hydrolase superfamily. AB hydrolase 2 family.</text>
</comment>
<evidence type="ECO:0000313" key="11">
    <source>
        <dbReference type="EMBL" id="KAL0070106.1"/>
    </source>
</evidence>
<accession>A0ABR3A880</accession>
<comment type="caution">
    <text evidence="11">The sequence shown here is derived from an EMBL/GenBank/DDBJ whole genome shotgun (WGS) entry which is preliminary data.</text>
</comment>
<evidence type="ECO:0000256" key="2">
    <source>
        <dbReference type="ARBA" id="ARBA00012423"/>
    </source>
</evidence>
<reference evidence="11 12" key="1">
    <citation type="submission" date="2024-05" db="EMBL/GenBank/DDBJ databases">
        <title>A draft genome resource for the thread blight pathogen Marasmius tenuissimus strain MS-2.</title>
        <authorList>
            <person name="Yulfo-Soto G.E."/>
            <person name="Baruah I.K."/>
            <person name="Amoako-Attah I."/>
            <person name="Bukari Y."/>
            <person name="Meinhardt L.W."/>
            <person name="Bailey B.A."/>
            <person name="Cohen S.P."/>
        </authorList>
    </citation>
    <scope>NUCLEOTIDE SEQUENCE [LARGE SCALE GENOMIC DNA]</scope>
    <source>
        <strain evidence="11 12">MS-2</strain>
    </source>
</reference>
<dbReference type="InterPro" id="IPR029058">
    <property type="entry name" value="AB_hydrolase_fold"/>
</dbReference>
<dbReference type="Gene3D" id="3.40.50.1820">
    <property type="entry name" value="alpha/beta hydrolase"/>
    <property type="match status" value="1"/>
</dbReference>
<dbReference type="EC" id="3.1.2.22" evidence="2"/>
<evidence type="ECO:0000256" key="4">
    <source>
        <dbReference type="ARBA" id="ARBA00022487"/>
    </source>
</evidence>
<comment type="function">
    <text evidence="7">Hydrolyzes fatty acids from S-acylated cysteine residues in proteins with a strong preference for palmitoylated G-alpha proteins over other acyl substrates. Mediates the deacylation of G-alpha proteins such as GPA1 in vivo, but has weak or no activity toward palmitoylated Ras proteins. Has weak lysophospholipase activity in vitro; however such activity may not exist in vivo.</text>
</comment>
<feature type="domain" description="Phospholipase/carboxylesterase/thioesterase" evidence="10">
    <location>
        <begin position="1"/>
        <end position="170"/>
    </location>
</feature>
<dbReference type="InterPro" id="IPR003140">
    <property type="entry name" value="PLipase/COase/thioEstase"/>
</dbReference>
<evidence type="ECO:0000256" key="8">
    <source>
        <dbReference type="ARBA" id="ARBA00031195"/>
    </source>
</evidence>
<evidence type="ECO:0000256" key="3">
    <source>
        <dbReference type="ARBA" id="ARBA00014923"/>
    </source>
</evidence>
<dbReference type="Proteomes" id="UP001437256">
    <property type="component" value="Unassembled WGS sequence"/>
</dbReference>
<keyword evidence="12" id="KW-1185">Reference proteome</keyword>
<sequence length="174" mass="18592">MGMVMPGWFDIKSFEGFKAAEDEAGMMESVRGLTQLIDAEIALGLPANRIVLGGFSQGAAMSLLTGLTSEKPQLAGVVVLSGWLPLRQKFKETVSSYAKSTPVFWGHGTADPLVKLELANESIEALKSLGFTITSGIEDTKGLSYNTYAGVAHSTNLKELDDLKGWLTKVLPGL</sequence>
<dbReference type="PANTHER" id="PTHR10655">
    <property type="entry name" value="LYSOPHOSPHOLIPASE-RELATED"/>
    <property type="match status" value="1"/>
</dbReference>
<keyword evidence="6" id="KW-0276">Fatty acid metabolism</keyword>
<dbReference type="PANTHER" id="PTHR10655:SF17">
    <property type="entry name" value="LYSOPHOSPHOLIPASE-LIKE PROTEIN 1"/>
    <property type="match status" value="1"/>
</dbReference>
<evidence type="ECO:0000259" key="10">
    <source>
        <dbReference type="Pfam" id="PF02230"/>
    </source>
</evidence>
<dbReference type="SUPFAM" id="SSF53474">
    <property type="entry name" value="alpha/beta-Hydrolases"/>
    <property type="match status" value="1"/>
</dbReference>
<evidence type="ECO:0000256" key="5">
    <source>
        <dbReference type="ARBA" id="ARBA00022801"/>
    </source>
</evidence>
<protein>
    <recommendedName>
        <fullName evidence="3">Acyl-protein thioesterase 1</fullName>
        <ecNumber evidence="2">3.1.2.22</ecNumber>
    </recommendedName>
    <alternativeName>
        <fullName evidence="8">Palmitoyl-protein hydrolase</fullName>
    </alternativeName>
</protein>
<evidence type="ECO:0000256" key="1">
    <source>
        <dbReference type="ARBA" id="ARBA00006499"/>
    </source>
</evidence>
<name>A0ABR3A880_9AGAR</name>
<keyword evidence="5" id="KW-0378">Hydrolase</keyword>
<dbReference type="InterPro" id="IPR050565">
    <property type="entry name" value="LYPA1-2/EST-like"/>
</dbReference>
<evidence type="ECO:0000256" key="9">
    <source>
        <dbReference type="ARBA" id="ARBA00047337"/>
    </source>
</evidence>
<proteinExistence type="inferred from homology"/>
<dbReference type="EMBL" id="JBBXMP010000008">
    <property type="protein sequence ID" value="KAL0070106.1"/>
    <property type="molecule type" value="Genomic_DNA"/>
</dbReference>
<organism evidence="11 12">
    <name type="scientific">Marasmius tenuissimus</name>
    <dbReference type="NCBI Taxonomy" id="585030"/>
    <lineage>
        <taxon>Eukaryota</taxon>
        <taxon>Fungi</taxon>
        <taxon>Dikarya</taxon>
        <taxon>Basidiomycota</taxon>
        <taxon>Agaricomycotina</taxon>
        <taxon>Agaricomycetes</taxon>
        <taxon>Agaricomycetidae</taxon>
        <taxon>Agaricales</taxon>
        <taxon>Marasmiineae</taxon>
        <taxon>Marasmiaceae</taxon>
        <taxon>Marasmius</taxon>
    </lineage>
</organism>